<organism evidence="8 9">
    <name type="scientific">Desulfonema magnum</name>
    <dbReference type="NCBI Taxonomy" id="45655"/>
    <lineage>
        <taxon>Bacteria</taxon>
        <taxon>Pseudomonadati</taxon>
        <taxon>Thermodesulfobacteriota</taxon>
        <taxon>Desulfobacteria</taxon>
        <taxon>Desulfobacterales</taxon>
        <taxon>Desulfococcaceae</taxon>
        <taxon>Desulfonema</taxon>
    </lineage>
</organism>
<comment type="similarity">
    <text evidence="2 7">Belongs to the group II decarboxylase family.</text>
</comment>
<evidence type="ECO:0000256" key="5">
    <source>
        <dbReference type="ARBA" id="ARBA00023239"/>
    </source>
</evidence>
<dbReference type="AlphaFoldDB" id="A0A975BNP0"/>
<name>A0A975BNP0_9BACT</name>
<accession>A0A975BNP0</accession>
<comment type="cofactor">
    <cofactor evidence="1 6 7">
        <name>pyridoxal 5'-phosphate</name>
        <dbReference type="ChEBI" id="CHEBI:597326"/>
    </cofactor>
</comment>
<dbReference type="Pfam" id="PF00282">
    <property type="entry name" value="Pyridoxal_deC"/>
    <property type="match status" value="1"/>
</dbReference>
<dbReference type="GO" id="GO:0016831">
    <property type="term" value="F:carboxy-lyase activity"/>
    <property type="evidence" value="ECO:0007669"/>
    <property type="project" value="UniProtKB-KW"/>
</dbReference>
<gene>
    <name evidence="8" type="primary">panP</name>
    <name evidence="8" type="ORF">dnm_049230</name>
</gene>
<evidence type="ECO:0000256" key="2">
    <source>
        <dbReference type="ARBA" id="ARBA00009533"/>
    </source>
</evidence>
<dbReference type="InterPro" id="IPR002129">
    <property type="entry name" value="PyrdxlP-dep_de-COase"/>
</dbReference>
<dbReference type="InterPro" id="IPR015422">
    <property type="entry name" value="PyrdxlP-dep_Trfase_small"/>
</dbReference>
<dbReference type="InterPro" id="IPR015421">
    <property type="entry name" value="PyrdxlP-dep_Trfase_major"/>
</dbReference>
<dbReference type="InterPro" id="IPR015424">
    <property type="entry name" value="PyrdxlP-dep_Trfase"/>
</dbReference>
<dbReference type="GO" id="GO:0019752">
    <property type="term" value="P:carboxylic acid metabolic process"/>
    <property type="evidence" value="ECO:0007669"/>
    <property type="project" value="InterPro"/>
</dbReference>
<feature type="modified residue" description="N6-(pyridoxal phosphate)lysine" evidence="6">
    <location>
        <position position="349"/>
    </location>
</feature>
<sequence length="545" mass="61112">MTDKQSFSEKTALVANWQNLQRIFIRPETEESRAVLVKYMEQILFGLHDFLRKHVGITKEASLKKLSEQFTDSRINVNPVKKLADVIRGIIEDIAPHAVNVASPYFIGHMTSAIPFFMVHLQTIVAALNQNPVKLETSKIVSALERQVLAKIHRRIYNQNEAFYNEHIQQPDSTFGSFVEDGTLANLTALWVARNFFFKPRPGFAGVEKEGMMAACQAYGIERCVVLVSQLAHYSLRKAGGVLGIGNTNILPIEVDANNTINLDKLKSAVQAIQKNDPKTKILALVGIAGATETGTVDPLPKIAELCAEHKIHFHVDAAWGGPTLLSEKYRSLLSGIEKADSVTIDGHKQFYMPMSCGMVYFKDPHIMDVVAYHAAYINRPGSVDLGIRSLVGSRAATSLILKSALEIMGTEGYALLIDHGIETARAFAEEIQKRPLFELVTRPQLNILTYRIFPEPIRKEWDAADTQKRKALTERLNNINIIVQRLQREAGKSFVSRTTLRRAGREDTVVLRSVIMNPMTTMEIIREILDEQEHIYHSQFAIQA</sequence>
<dbReference type="SUPFAM" id="SSF53383">
    <property type="entry name" value="PLP-dependent transferases"/>
    <property type="match status" value="1"/>
</dbReference>
<dbReference type="Proteomes" id="UP000663722">
    <property type="component" value="Chromosome"/>
</dbReference>
<keyword evidence="5 7" id="KW-0456">Lyase</keyword>
<evidence type="ECO:0000256" key="6">
    <source>
        <dbReference type="PIRSR" id="PIRSR602129-50"/>
    </source>
</evidence>
<dbReference type="PANTHER" id="PTHR45677:SF8">
    <property type="entry name" value="CYSTEINE SULFINIC ACID DECARBOXYLASE"/>
    <property type="match status" value="1"/>
</dbReference>
<dbReference type="InterPro" id="IPR022517">
    <property type="entry name" value="Asp_decarboxylase_pyridox"/>
</dbReference>
<evidence type="ECO:0000256" key="3">
    <source>
        <dbReference type="ARBA" id="ARBA00022793"/>
    </source>
</evidence>
<dbReference type="RefSeq" id="WP_207683440.1">
    <property type="nucleotide sequence ID" value="NZ_CP061800.1"/>
</dbReference>
<evidence type="ECO:0000256" key="1">
    <source>
        <dbReference type="ARBA" id="ARBA00001933"/>
    </source>
</evidence>
<evidence type="ECO:0000256" key="4">
    <source>
        <dbReference type="ARBA" id="ARBA00022898"/>
    </source>
</evidence>
<evidence type="ECO:0000313" key="8">
    <source>
        <dbReference type="EMBL" id="QTA88876.1"/>
    </source>
</evidence>
<dbReference type="PANTHER" id="PTHR45677">
    <property type="entry name" value="GLUTAMATE DECARBOXYLASE-RELATED"/>
    <property type="match status" value="1"/>
</dbReference>
<reference evidence="8" key="1">
    <citation type="journal article" date="2021" name="Microb. Physiol.">
        <title>Proteogenomic Insights into the Physiology of Marine, Sulfate-Reducing, Filamentous Desulfonema limicola and Desulfonema magnum.</title>
        <authorList>
            <person name="Schnaars V."/>
            <person name="Wohlbrand L."/>
            <person name="Scheve S."/>
            <person name="Hinrichs C."/>
            <person name="Reinhardt R."/>
            <person name="Rabus R."/>
        </authorList>
    </citation>
    <scope>NUCLEOTIDE SEQUENCE</scope>
    <source>
        <strain evidence="8">4be13</strain>
    </source>
</reference>
<evidence type="ECO:0000256" key="7">
    <source>
        <dbReference type="RuleBase" id="RU000382"/>
    </source>
</evidence>
<proteinExistence type="inferred from homology"/>
<keyword evidence="9" id="KW-1185">Reference proteome</keyword>
<keyword evidence="4 6" id="KW-0663">Pyridoxal phosphate</keyword>
<dbReference type="KEGG" id="dmm:dnm_049230"/>
<protein>
    <submittedName>
        <fullName evidence="8">Aspartate 1-decarboxylase</fullName>
    </submittedName>
</protein>
<dbReference type="Gene3D" id="3.40.640.10">
    <property type="entry name" value="Type I PLP-dependent aspartate aminotransferase-like (Major domain)"/>
    <property type="match status" value="1"/>
</dbReference>
<dbReference type="GO" id="GO:0030170">
    <property type="term" value="F:pyridoxal phosphate binding"/>
    <property type="evidence" value="ECO:0007669"/>
    <property type="project" value="InterPro"/>
</dbReference>
<dbReference type="Gene3D" id="3.90.1150.10">
    <property type="entry name" value="Aspartate Aminotransferase, domain 1"/>
    <property type="match status" value="1"/>
</dbReference>
<dbReference type="GO" id="GO:0005737">
    <property type="term" value="C:cytoplasm"/>
    <property type="evidence" value="ECO:0007669"/>
    <property type="project" value="TreeGrafter"/>
</dbReference>
<keyword evidence="3" id="KW-0210">Decarboxylase</keyword>
<dbReference type="NCBIfam" id="TIGR03799">
    <property type="entry name" value="NOD_PanD_pyr"/>
    <property type="match status" value="1"/>
</dbReference>
<evidence type="ECO:0000313" key="9">
    <source>
        <dbReference type="Proteomes" id="UP000663722"/>
    </source>
</evidence>
<dbReference type="EMBL" id="CP061800">
    <property type="protein sequence ID" value="QTA88876.1"/>
    <property type="molecule type" value="Genomic_DNA"/>
</dbReference>